<dbReference type="InterPro" id="IPR025662">
    <property type="entry name" value="Sigma_54_int_dom_ATP-bd_1"/>
</dbReference>
<dbReference type="Gene3D" id="3.40.50.2300">
    <property type="match status" value="1"/>
</dbReference>
<dbReference type="PROSITE" id="PS00676">
    <property type="entry name" value="SIGMA54_INTERACT_2"/>
    <property type="match status" value="1"/>
</dbReference>
<dbReference type="OrthoDB" id="5728154at2"/>
<keyword evidence="2" id="KW-0067">ATP-binding</keyword>
<organism evidence="6 7">
    <name type="scientific">Pseudobacteriovorax antillogorgiicola</name>
    <dbReference type="NCBI Taxonomy" id="1513793"/>
    <lineage>
        <taxon>Bacteria</taxon>
        <taxon>Pseudomonadati</taxon>
        <taxon>Bdellovibrionota</taxon>
        <taxon>Oligoflexia</taxon>
        <taxon>Oligoflexales</taxon>
        <taxon>Pseudobacteriovoracaceae</taxon>
        <taxon>Pseudobacteriovorax</taxon>
    </lineage>
</organism>
<evidence type="ECO:0000256" key="1">
    <source>
        <dbReference type="ARBA" id="ARBA00022741"/>
    </source>
</evidence>
<dbReference type="Pfam" id="PF00158">
    <property type="entry name" value="Sigma54_activat"/>
    <property type="match status" value="1"/>
</dbReference>
<evidence type="ECO:0000259" key="5">
    <source>
        <dbReference type="PROSITE" id="PS50110"/>
    </source>
</evidence>
<dbReference type="InterPro" id="IPR027417">
    <property type="entry name" value="P-loop_NTPase"/>
</dbReference>
<evidence type="ECO:0000256" key="3">
    <source>
        <dbReference type="PROSITE-ProRule" id="PRU00169"/>
    </source>
</evidence>
<keyword evidence="1" id="KW-0547">Nucleotide-binding</keyword>
<evidence type="ECO:0000259" key="4">
    <source>
        <dbReference type="PROSITE" id="PS50045"/>
    </source>
</evidence>
<dbReference type="GO" id="GO:0005524">
    <property type="term" value="F:ATP binding"/>
    <property type="evidence" value="ECO:0007669"/>
    <property type="project" value="UniProtKB-KW"/>
</dbReference>
<dbReference type="SUPFAM" id="SSF52172">
    <property type="entry name" value="CheY-like"/>
    <property type="match status" value="1"/>
</dbReference>
<dbReference type="InterPro" id="IPR003593">
    <property type="entry name" value="AAA+_ATPase"/>
</dbReference>
<dbReference type="EMBL" id="FWZT01000002">
    <property type="protein sequence ID" value="SME96177.1"/>
    <property type="molecule type" value="Genomic_DNA"/>
</dbReference>
<dbReference type="CDD" id="cd00156">
    <property type="entry name" value="REC"/>
    <property type="match status" value="1"/>
</dbReference>
<dbReference type="RefSeq" id="WP_132315236.1">
    <property type="nucleotide sequence ID" value="NZ_FWZT01000002.1"/>
</dbReference>
<name>A0A1Y6B718_9BACT</name>
<dbReference type="InterPro" id="IPR025943">
    <property type="entry name" value="Sigma_54_int_dom_ATP-bd_2"/>
</dbReference>
<dbReference type="InterPro" id="IPR002078">
    <property type="entry name" value="Sigma_54_int"/>
</dbReference>
<keyword evidence="7" id="KW-1185">Reference proteome</keyword>
<dbReference type="CDD" id="cd00009">
    <property type="entry name" value="AAA"/>
    <property type="match status" value="1"/>
</dbReference>
<dbReference type="GO" id="GO:0006355">
    <property type="term" value="P:regulation of DNA-templated transcription"/>
    <property type="evidence" value="ECO:0007669"/>
    <property type="project" value="InterPro"/>
</dbReference>
<feature type="domain" description="Sigma-54 factor interaction" evidence="4">
    <location>
        <begin position="165"/>
        <end position="380"/>
    </location>
</feature>
<dbReference type="SUPFAM" id="SSF52540">
    <property type="entry name" value="P-loop containing nucleoside triphosphate hydrolases"/>
    <property type="match status" value="1"/>
</dbReference>
<evidence type="ECO:0000313" key="7">
    <source>
        <dbReference type="Proteomes" id="UP000192907"/>
    </source>
</evidence>
<feature type="domain" description="Response regulatory" evidence="5">
    <location>
        <begin position="5"/>
        <end position="124"/>
    </location>
</feature>
<dbReference type="SMART" id="SM00382">
    <property type="entry name" value="AAA"/>
    <property type="match status" value="1"/>
</dbReference>
<dbReference type="GO" id="GO:0003677">
    <property type="term" value="F:DNA binding"/>
    <property type="evidence" value="ECO:0007669"/>
    <property type="project" value="UniProtKB-KW"/>
</dbReference>
<dbReference type="InterPro" id="IPR001789">
    <property type="entry name" value="Sig_transdc_resp-reg_receiver"/>
</dbReference>
<dbReference type="PROSITE" id="PS50045">
    <property type="entry name" value="SIGMA54_INTERACT_4"/>
    <property type="match status" value="1"/>
</dbReference>
<evidence type="ECO:0000256" key="2">
    <source>
        <dbReference type="ARBA" id="ARBA00022840"/>
    </source>
</evidence>
<dbReference type="PANTHER" id="PTHR32071:SF77">
    <property type="entry name" value="TRANSCRIPTIONAL REGULATORY PROTEIN"/>
    <property type="match status" value="1"/>
</dbReference>
<dbReference type="PANTHER" id="PTHR32071">
    <property type="entry name" value="TRANSCRIPTIONAL REGULATORY PROTEIN"/>
    <property type="match status" value="1"/>
</dbReference>
<dbReference type="Gene3D" id="1.10.8.60">
    <property type="match status" value="1"/>
</dbReference>
<dbReference type="Proteomes" id="UP000192907">
    <property type="component" value="Unassembled WGS sequence"/>
</dbReference>
<dbReference type="STRING" id="1513793.SAMN06296036_102266"/>
<dbReference type="PROSITE" id="PS50110">
    <property type="entry name" value="RESPONSE_REGULATORY"/>
    <property type="match status" value="1"/>
</dbReference>
<keyword evidence="3" id="KW-0597">Phosphoprotein</keyword>
<gene>
    <name evidence="6" type="ORF">SAMN06296036_102266</name>
</gene>
<dbReference type="GO" id="GO:0000160">
    <property type="term" value="P:phosphorelay signal transduction system"/>
    <property type="evidence" value="ECO:0007669"/>
    <property type="project" value="InterPro"/>
</dbReference>
<protein>
    <submittedName>
        <fullName evidence="6">DNA-binding transcriptional response regulator, NtrC family, contains REC, AAA-type ATPase, and a Fis-type DNA-binding domains</fullName>
    </submittedName>
</protein>
<feature type="modified residue" description="4-aspartylphosphate" evidence="3">
    <location>
        <position position="54"/>
    </location>
</feature>
<dbReference type="Gene3D" id="3.40.50.300">
    <property type="entry name" value="P-loop containing nucleotide triphosphate hydrolases"/>
    <property type="match status" value="1"/>
</dbReference>
<reference evidence="7" key="1">
    <citation type="submission" date="2017-04" db="EMBL/GenBank/DDBJ databases">
        <authorList>
            <person name="Varghese N."/>
            <person name="Submissions S."/>
        </authorList>
    </citation>
    <scope>NUCLEOTIDE SEQUENCE [LARGE SCALE GENOMIC DNA]</scope>
    <source>
        <strain evidence="7">RKEM611</strain>
    </source>
</reference>
<accession>A0A1Y6B718</accession>
<dbReference type="InterPro" id="IPR011006">
    <property type="entry name" value="CheY-like_superfamily"/>
</dbReference>
<proteinExistence type="predicted"/>
<dbReference type="AlphaFoldDB" id="A0A1Y6B718"/>
<evidence type="ECO:0000313" key="6">
    <source>
        <dbReference type="EMBL" id="SME96177.1"/>
    </source>
</evidence>
<dbReference type="PROSITE" id="PS00675">
    <property type="entry name" value="SIGMA54_INTERACT_1"/>
    <property type="match status" value="1"/>
</dbReference>
<sequence>MEKSNFLVVDDNKYELTDTLSKIVASGHEAKGVLTVKDAMASLRQKRYTFLLTDIHLTESDELKPRGLDLLQDVKCLFPNVLPLAMSKDPDVAIFDRAIAYGALQFIKKPVKNWDEIQIAVSLARSRKALQGSNSSLTRNHQIPEDLRAKYPDGIVLRDSTRNKIKALSQNRDIPLVLSGETGTGKEEVAMLLHRERVVLEGDIPFVAVNCSHFRSDLAQSQLFGHQKGAFTGANDTTVGLVGQANGGILFLDEIHYLPKTSQRDLLRVLNDGHYQRVGSTETLHSRFQLVAATTSSLDDAVAKGLIILDLASRLMGAQIELSPLRERREDLKDLIAIFFAKRKKEISESQLEDISAKCGEYYWQGNIRMLFQILKVMIMEAEFSNEPVSSKHLPDLKLMRDPAGIVTHSGSDLDRIGQRVASGDLSYEEALNNCDKRILEHVVRKTNTIADAISLLDISRSAFDSRRKKYDLQI</sequence>
<keyword evidence="6" id="KW-0238">DNA-binding</keyword>